<sequence>MADDAITQSRARLQERLAELAPAVEEAAKIKAALEALNGGPRPPVTSLDTLIKPSAPPTGGGD</sequence>
<keyword evidence="2" id="KW-0413">Isomerase</keyword>
<evidence type="ECO:0000313" key="2">
    <source>
        <dbReference type="EMBL" id="MDA0162279.1"/>
    </source>
</evidence>
<evidence type="ECO:0000256" key="1">
    <source>
        <dbReference type="SAM" id="MobiDB-lite"/>
    </source>
</evidence>
<dbReference type="GO" id="GO:0016853">
    <property type="term" value="F:isomerase activity"/>
    <property type="evidence" value="ECO:0007669"/>
    <property type="project" value="UniProtKB-KW"/>
</dbReference>
<reference evidence="2" key="1">
    <citation type="submission" date="2022-10" db="EMBL/GenBank/DDBJ databases">
        <title>The WGS of Solirubrobacter ginsenosidimutans DSM 21036.</title>
        <authorList>
            <person name="Jiang Z."/>
        </authorList>
    </citation>
    <scope>NUCLEOTIDE SEQUENCE</scope>
    <source>
        <strain evidence="2">DSM 21036</strain>
    </source>
</reference>
<keyword evidence="3" id="KW-1185">Reference proteome</keyword>
<organism evidence="2 3">
    <name type="scientific">Solirubrobacter ginsenosidimutans</name>
    <dbReference type="NCBI Taxonomy" id="490573"/>
    <lineage>
        <taxon>Bacteria</taxon>
        <taxon>Bacillati</taxon>
        <taxon>Actinomycetota</taxon>
        <taxon>Thermoleophilia</taxon>
        <taxon>Solirubrobacterales</taxon>
        <taxon>Solirubrobacteraceae</taxon>
        <taxon>Solirubrobacter</taxon>
    </lineage>
</organism>
<feature type="region of interest" description="Disordered" evidence="1">
    <location>
        <begin position="35"/>
        <end position="63"/>
    </location>
</feature>
<protein>
    <submittedName>
        <fullName evidence="2">Sugar phosphate isomerase/epimerase</fullName>
    </submittedName>
</protein>
<dbReference type="AlphaFoldDB" id="A0A9X3MTF6"/>
<dbReference type="RefSeq" id="WP_270041515.1">
    <property type="nucleotide sequence ID" value="NZ_JAPDOD010000017.1"/>
</dbReference>
<dbReference type="EMBL" id="JAPDOD010000017">
    <property type="protein sequence ID" value="MDA0162279.1"/>
    <property type="molecule type" value="Genomic_DNA"/>
</dbReference>
<gene>
    <name evidence="2" type="ORF">OM076_18550</name>
</gene>
<evidence type="ECO:0000313" key="3">
    <source>
        <dbReference type="Proteomes" id="UP001149140"/>
    </source>
</evidence>
<proteinExistence type="predicted"/>
<accession>A0A9X3MTF6</accession>
<name>A0A9X3MTF6_9ACTN</name>
<dbReference type="Proteomes" id="UP001149140">
    <property type="component" value="Unassembled WGS sequence"/>
</dbReference>
<comment type="caution">
    <text evidence="2">The sequence shown here is derived from an EMBL/GenBank/DDBJ whole genome shotgun (WGS) entry which is preliminary data.</text>
</comment>